<sequence length="464" mass="53830">MTPQSNNRRETQQPSPKYNSDMQSSSSLTYPPGLRFVPTDAELIYYYLKPFSRDNNKSWPNLPIHHANIYESNPQQLSAEYKKGNLTEWFFISERTKIKRNGTKQKRGDHNGGYWHAKALTKKIKAKEGIVGYKTTLNYYNGKQPNGVRTNWLMQEYRGLILANRKGFAPTATAAAVLANRTGFTSTAHDIAYQEPLQPQPLNTIYHHQSQRHNTESEYQEPHQTQPLNTIHYHQSQRLDIGYEEPHQPQPLVTNHHHPSRRHDSAYQESHQSQPLDIIVHHQSHQVHFWQATLESHQTQPHDLEYHELQPLDQLPQFWPAPLDSCPPHCHDIQYPQPQLLDAIEYQYLYQSGPLTTYDEDVIESSTQDKSNGDIKKVDHALCTNLTPMGIKRKPEEEENETRKKKKQEEGVEALKEELKQPINSHQNSDDDDSFFTGFVDTHLLDIDIESIYNCCLDKSLEKD</sequence>
<dbReference type="EMBL" id="JAAMPC010000003">
    <property type="protein sequence ID" value="KAG2322748.1"/>
    <property type="molecule type" value="Genomic_DNA"/>
</dbReference>
<dbReference type="SUPFAM" id="SSF101941">
    <property type="entry name" value="NAC domain"/>
    <property type="match status" value="1"/>
</dbReference>
<evidence type="ECO:0000256" key="3">
    <source>
        <dbReference type="ARBA" id="ARBA00023163"/>
    </source>
</evidence>
<keyword evidence="8" id="KW-1185">Reference proteome</keyword>
<feature type="region of interest" description="Disordered" evidence="5">
    <location>
        <begin position="1"/>
        <end position="33"/>
    </location>
</feature>
<reference evidence="7 8" key="1">
    <citation type="submission" date="2020-02" db="EMBL/GenBank/DDBJ databases">
        <authorList>
            <person name="Ma Q."/>
            <person name="Huang Y."/>
            <person name="Song X."/>
            <person name="Pei D."/>
        </authorList>
    </citation>
    <scope>NUCLEOTIDE SEQUENCE [LARGE SCALE GENOMIC DNA]</scope>
    <source>
        <strain evidence="7">Sxm20200214</strain>
        <tissue evidence="7">Leaf</tissue>
    </source>
</reference>
<evidence type="ECO:0000256" key="2">
    <source>
        <dbReference type="ARBA" id="ARBA00023125"/>
    </source>
</evidence>
<dbReference type="OrthoDB" id="1107504at2759"/>
<dbReference type="Pfam" id="PF02365">
    <property type="entry name" value="NAM"/>
    <property type="match status" value="1"/>
</dbReference>
<keyword evidence="1" id="KW-0805">Transcription regulation</keyword>
<evidence type="ECO:0000256" key="4">
    <source>
        <dbReference type="ARBA" id="ARBA00023242"/>
    </source>
</evidence>
<dbReference type="GO" id="GO:0006355">
    <property type="term" value="P:regulation of DNA-templated transcription"/>
    <property type="evidence" value="ECO:0007669"/>
    <property type="project" value="InterPro"/>
</dbReference>
<evidence type="ECO:0000259" key="6">
    <source>
        <dbReference type="PROSITE" id="PS51005"/>
    </source>
</evidence>
<proteinExistence type="predicted"/>
<dbReference type="InterPro" id="IPR003441">
    <property type="entry name" value="NAC-dom"/>
</dbReference>
<gene>
    <name evidence="7" type="ORF">Bca52824_015961</name>
</gene>
<evidence type="ECO:0000313" key="8">
    <source>
        <dbReference type="Proteomes" id="UP000886595"/>
    </source>
</evidence>
<keyword evidence="3" id="KW-0804">Transcription</keyword>
<accession>A0A8X8B5W3</accession>
<keyword evidence="4" id="KW-0539">Nucleus</keyword>
<feature type="domain" description="NAC" evidence="6">
    <location>
        <begin position="30"/>
        <end position="181"/>
    </location>
</feature>
<name>A0A8X8B5W3_BRACI</name>
<evidence type="ECO:0000313" key="7">
    <source>
        <dbReference type="EMBL" id="KAG2322748.1"/>
    </source>
</evidence>
<protein>
    <recommendedName>
        <fullName evidence="6">NAC domain-containing protein</fullName>
    </recommendedName>
</protein>
<comment type="caution">
    <text evidence="7">The sequence shown here is derived from an EMBL/GenBank/DDBJ whole genome shotgun (WGS) entry which is preliminary data.</text>
</comment>
<dbReference type="InterPro" id="IPR036093">
    <property type="entry name" value="NAC_dom_sf"/>
</dbReference>
<dbReference type="PROSITE" id="PS51005">
    <property type="entry name" value="NAC"/>
    <property type="match status" value="1"/>
</dbReference>
<organism evidence="7 8">
    <name type="scientific">Brassica carinata</name>
    <name type="common">Ethiopian mustard</name>
    <name type="synonym">Abyssinian cabbage</name>
    <dbReference type="NCBI Taxonomy" id="52824"/>
    <lineage>
        <taxon>Eukaryota</taxon>
        <taxon>Viridiplantae</taxon>
        <taxon>Streptophyta</taxon>
        <taxon>Embryophyta</taxon>
        <taxon>Tracheophyta</taxon>
        <taxon>Spermatophyta</taxon>
        <taxon>Magnoliopsida</taxon>
        <taxon>eudicotyledons</taxon>
        <taxon>Gunneridae</taxon>
        <taxon>Pentapetalae</taxon>
        <taxon>rosids</taxon>
        <taxon>malvids</taxon>
        <taxon>Brassicales</taxon>
        <taxon>Brassicaceae</taxon>
        <taxon>Brassiceae</taxon>
        <taxon>Brassica</taxon>
    </lineage>
</organism>
<evidence type="ECO:0000256" key="5">
    <source>
        <dbReference type="SAM" id="MobiDB-lite"/>
    </source>
</evidence>
<feature type="region of interest" description="Disordered" evidence="5">
    <location>
        <begin position="389"/>
        <end position="412"/>
    </location>
</feature>
<dbReference type="GO" id="GO:0003677">
    <property type="term" value="F:DNA binding"/>
    <property type="evidence" value="ECO:0007669"/>
    <property type="project" value="UniProtKB-KW"/>
</dbReference>
<feature type="compositionally biased region" description="Polar residues" evidence="5">
    <location>
        <begin position="1"/>
        <end position="29"/>
    </location>
</feature>
<dbReference type="Gene3D" id="2.170.150.80">
    <property type="entry name" value="NAC domain"/>
    <property type="match status" value="1"/>
</dbReference>
<keyword evidence="2" id="KW-0238">DNA-binding</keyword>
<dbReference type="Proteomes" id="UP000886595">
    <property type="component" value="Unassembled WGS sequence"/>
</dbReference>
<dbReference type="PANTHER" id="PTHR31714">
    <property type="entry name" value="F-BOX ASSOCIATED UBIQUITINATION EFFECTOR FAMILY PROTEIN-RELATED"/>
    <property type="match status" value="1"/>
</dbReference>
<evidence type="ECO:0000256" key="1">
    <source>
        <dbReference type="ARBA" id="ARBA00023015"/>
    </source>
</evidence>
<feature type="region of interest" description="Disordered" evidence="5">
    <location>
        <begin position="245"/>
        <end position="272"/>
    </location>
</feature>
<dbReference type="AlphaFoldDB" id="A0A8X8B5W3"/>
<dbReference type="PANTHER" id="PTHR31714:SF10">
    <property type="entry name" value="F-BOX ASSOCIATED UBIQUITINATION EFFECTOR FAMILY PROTEIN-RELATED"/>
    <property type="match status" value="1"/>
</dbReference>